<dbReference type="Gene3D" id="3.90.180.10">
    <property type="entry name" value="Medium-chain alcohol dehydrogenases, catalytic domain"/>
    <property type="match status" value="1"/>
</dbReference>
<dbReference type="Proteomes" id="UP001344658">
    <property type="component" value="Unassembled WGS sequence"/>
</dbReference>
<comment type="caution">
    <text evidence="3">The sequence shown here is derived from an EMBL/GenBank/DDBJ whole genome shotgun (WGS) entry which is preliminary data.</text>
</comment>
<feature type="domain" description="Enoyl reductase (ER)" evidence="2">
    <location>
        <begin position="10"/>
        <end position="324"/>
    </location>
</feature>
<dbReference type="PANTHER" id="PTHR11695:SF294">
    <property type="entry name" value="RETICULON-4-INTERACTING PROTEIN 1, MITOCHONDRIAL"/>
    <property type="match status" value="1"/>
</dbReference>
<evidence type="ECO:0000259" key="2">
    <source>
        <dbReference type="SMART" id="SM00829"/>
    </source>
</evidence>
<evidence type="ECO:0000256" key="1">
    <source>
        <dbReference type="ARBA" id="ARBA00023002"/>
    </source>
</evidence>
<reference evidence="3 4" key="1">
    <citation type="submission" date="2023-12" db="EMBL/GenBank/DDBJ databases">
        <title>Streptomyces sp. V4-01.</title>
        <authorList>
            <person name="Somphong A."/>
            <person name="Phongsopitanun W."/>
        </authorList>
    </citation>
    <scope>NUCLEOTIDE SEQUENCE [LARGE SCALE GENOMIC DNA]</scope>
    <source>
        <strain evidence="3 4">V4-01</strain>
    </source>
</reference>
<keyword evidence="4" id="KW-1185">Reference proteome</keyword>
<dbReference type="Gene3D" id="3.40.50.720">
    <property type="entry name" value="NAD(P)-binding Rossmann-like Domain"/>
    <property type="match status" value="1"/>
</dbReference>
<organism evidence="3 4">
    <name type="scientific">Actinacidiphila polyblastidii</name>
    <dbReference type="NCBI Taxonomy" id="3110430"/>
    <lineage>
        <taxon>Bacteria</taxon>
        <taxon>Bacillati</taxon>
        <taxon>Actinomycetota</taxon>
        <taxon>Actinomycetes</taxon>
        <taxon>Kitasatosporales</taxon>
        <taxon>Streptomycetaceae</taxon>
        <taxon>Actinacidiphila</taxon>
    </lineage>
</organism>
<dbReference type="InterPro" id="IPR020843">
    <property type="entry name" value="ER"/>
</dbReference>
<sequence>MRALVLNQYGTPMELTEIPTPVAGPGQVLVAVHASGVNPLDTKIRAGKAAHAQRVLPAVLGLDLAGVVRTVGEGVQGFAPGDEVYGLTGGVGDLQGSLAQYAAVDARLLAPKPTSLTMRQAAALPLATITAWEGLIDRAAVTDGDRVLIHGGAGGIGHIAIQIARHHGAQVFATGSPRSLATIQELGATPIDHTTTDVPHYVAQHTGGQGFDIIFDTVGGTTLDASFAAARTYTGHVVSALGWGTHSLAPLSFRGATYSGVFTLLPLLTGNGRTHHGEIMTHATTLADNGALTPRLDPRHYTLETATDAHTAVETGTAQGKIVIDVTDTTDDTDDTDVTG</sequence>
<dbReference type="InterPro" id="IPR002364">
    <property type="entry name" value="Quin_OxRdtase/zeta-crystal_CS"/>
</dbReference>
<dbReference type="RefSeq" id="WP_330800340.1">
    <property type="nucleotide sequence ID" value="NZ_JAZEWV010000049.1"/>
</dbReference>
<dbReference type="PROSITE" id="PS01162">
    <property type="entry name" value="QOR_ZETA_CRYSTAL"/>
    <property type="match status" value="1"/>
</dbReference>
<dbReference type="Pfam" id="PF08240">
    <property type="entry name" value="ADH_N"/>
    <property type="match status" value="1"/>
</dbReference>
<evidence type="ECO:0000313" key="4">
    <source>
        <dbReference type="Proteomes" id="UP001344658"/>
    </source>
</evidence>
<dbReference type="PANTHER" id="PTHR11695">
    <property type="entry name" value="ALCOHOL DEHYDROGENASE RELATED"/>
    <property type="match status" value="1"/>
</dbReference>
<dbReference type="InterPro" id="IPR011032">
    <property type="entry name" value="GroES-like_sf"/>
</dbReference>
<dbReference type="CDD" id="cd08272">
    <property type="entry name" value="MDR6"/>
    <property type="match status" value="1"/>
</dbReference>
<accession>A0ABU7PMY2</accession>
<dbReference type="SMART" id="SM00829">
    <property type="entry name" value="PKS_ER"/>
    <property type="match status" value="1"/>
</dbReference>
<gene>
    <name evidence="3" type="ORF">V2S66_32230</name>
</gene>
<dbReference type="InterPro" id="IPR036291">
    <property type="entry name" value="NAD(P)-bd_dom_sf"/>
</dbReference>
<proteinExistence type="predicted"/>
<dbReference type="Pfam" id="PF13602">
    <property type="entry name" value="ADH_zinc_N_2"/>
    <property type="match status" value="1"/>
</dbReference>
<dbReference type="InterPro" id="IPR013154">
    <property type="entry name" value="ADH-like_N"/>
</dbReference>
<dbReference type="InterPro" id="IPR050700">
    <property type="entry name" value="YIM1/Zinc_Alcohol_DH_Fams"/>
</dbReference>
<evidence type="ECO:0000313" key="3">
    <source>
        <dbReference type="EMBL" id="MEE4546619.1"/>
    </source>
</evidence>
<protein>
    <submittedName>
        <fullName evidence="3">Zinc-dependent alcohol dehydrogenase family protein</fullName>
    </submittedName>
</protein>
<keyword evidence="1" id="KW-0560">Oxidoreductase</keyword>
<dbReference type="SUPFAM" id="SSF50129">
    <property type="entry name" value="GroES-like"/>
    <property type="match status" value="1"/>
</dbReference>
<name>A0ABU7PMY2_9ACTN</name>
<dbReference type="SUPFAM" id="SSF51735">
    <property type="entry name" value="NAD(P)-binding Rossmann-fold domains"/>
    <property type="match status" value="1"/>
</dbReference>
<dbReference type="EMBL" id="JAZEWV010000049">
    <property type="protein sequence ID" value="MEE4546619.1"/>
    <property type="molecule type" value="Genomic_DNA"/>
</dbReference>